<proteinExistence type="predicted"/>
<evidence type="ECO:0000313" key="1">
    <source>
        <dbReference type="EMBL" id="KAG7560847.1"/>
    </source>
</evidence>
<evidence type="ECO:0000313" key="2">
    <source>
        <dbReference type="Proteomes" id="UP000694240"/>
    </source>
</evidence>
<dbReference type="EMBL" id="JAEFBK010000010">
    <property type="protein sequence ID" value="KAG7560847.1"/>
    <property type="molecule type" value="Genomic_DNA"/>
</dbReference>
<gene>
    <name evidence="1" type="ORF">ISN45_Aa05g023290</name>
</gene>
<comment type="caution">
    <text evidence="1">The sequence shown here is derived from an EMBL/GenBank/DDBJ whole genome shotgun (WGS) entry which is preliminary data.</text>
</comment>
<organism evidence="1 2">
    <name type="scientific">Arabidopsis thaliana x Arabidopsis arenosa</name>
    <dbReference type="NCBI Taxonomy" id="1240361"/>
    <lineage>
        <taxon>Eukaryota</taxon>
        <taxon>Viridiplantae</taxon>
        <taxon>Streptophyta</taxon>
        <taxon>Embryophyta</taxon>
        <taxon>Tracheophyta</taxon>
        <taxon>Spermatophyta</taxon>
        <taxon>Magnoliopsida</taxon>
        <taxon>eudicotyledons</taxon>
        <taxon>Gunneridae</taxon>
        <taxon>Pentapetalae</taxon>
        <taxon>rosids</taxon>
        <taxon>malvids</taxon>
        <taxon>Brassicales</taxon>
        <taxon>Brassicaceae</taxon>
        <taxon>Camelineae</taxon>
        <taxon>Arabidopsis</taxon>
    </lineage>
</organism>
<name>A0A8T1ZN32_9BRAS</name>
<sequence length="57" mass="6871">MSENLRRTAEHDRIVRPRTKIKHEQNREETDTLINTEFSKNEVLQQQERAKVVEQPI</sequence>
<dbReference type="AlphaFoldDB" id="A0A8T1ZN32"/>
<protein>
    <submittedName>
        <fullName evidence="1">Uncharacterized protein</fullName>
    </submittedName>
</protein>
<accession>A0A8T1ZN32</accession>
<dbReference type="Proteomes" id="UP000694240">
    <property type="component" value="Chromosome 10"/>
</dbReference>
<keyword evidence="2" id="KW-1185">Reference proteome</keyword>
<reference evidence="1 2" key="1">
    <citation type="submission" date="2020-12" db="EMBL/GenBank/DDBJ databases">
        <title>Concerted genomic and epigenomic changes stabilize Arabidopsis allopolyploids.</title>
        <authorList>
            <person name="Chen Z."/>
        </authorList>
    </citation>
    <scope>NUCLEOTIDE SEQUENCE [LARGE SCALE GENOMIC DNA]</scope>
    <source>
        <strain evidence="1">Allo738</strain>
        <tissue evidence="1">Leaf</tissue>
    </source>
</reference>